<keyword evidence="4" id="KW-1185">Reference proteome</keyword>
<organism evidence="2 5">
    <name type="scientific">Saccharopolyspora kobensis</name>
    <dbReference type="NCBI Taxonomy" id="146035"/>
    <lineage>
        <taxon>Bacteria</taxon>
        <taxon>Bacillati</taxon>
        <taxon>Actinomycetota</taxon>
        <taxon>Actinomycetes</taxon>
        <taxon>Pseudonocardiales</taxon>
        <taxon>Pseudonocardiaceae</taxon>
        <taxon>Saccharopolyspora</taxon>
    </lineage>
</organism>
<dbReference type="SMR" id="A0A1H5TMN3"/>
<dbReference type="AlphaFoldDB" id="A0A1H5TMN3"/>
<proteinExistence type="predicted"/>
<dbReference type="EMBL" id="FNVB01000002">
    <property type="protein sequence ID" value="SEF63351.1"/>
    <property type="molecule type" value="Genomic_DNA"/>
</dbReference>
<accession>A0A1H5TMN3</accession>
<evidence type="ECO:0000313" key="4">
    <source>
        <dbReference type="Proteomes" id="UP000199690"/>
    </source>
</evidence>
<evidence type="ECO:0000313" key="2">
    <source>
        <dbReference type="EMBL" id="SEF63351.1"/>
    </source>
</evidence>
<evidence type="ECO:0000259" key="1">
    <source>
        <dbReference type="Pfam" id="PF17885"/>
    </source>
</evidence>
<dbReference type="InterPro" id="IPR036188">
    <property type="entry name" value="FAD/NAD-bd_sf"/>
</dbReference>
<dbReference type="EMBL" id="FOME01000001">
    <property type="protein sequence ID" value="SFC45197.1"/>
    <property type="molecule type" value="Genomic_DNA"/>
</dbReference>
<evidence type="ECO:0000313" key="5">
    <source>
        <dbReference type="Proteomes" id="UP000236729"/>
    </source>
</evidence>
<dbReference type="Proteomes" id="UP000236729">
    <property type="component" value="Unassembled WGS sequence"/>
</dbReference>
<gene>
    <name evidence="2" type="ORF">SAMN02982929_00256</name>
    <name evidence="3" type="ORF">SAMN05216506_101776</name>
</gene>
<dbReference type="Pfam" id="PF17885">
    <property type="entry name" value="Smoa_sbd"/>
    <property type="match status" value="1"/>
</dbReference>
<protein>
    <submittedName>
        <fullName evidence="2">2-polyprenyl-6-methoxyphenol hydroxylase</fullName>
    </submittedName>
</protein>
<dbReference type="SUPFAM" id="SSF51905">
    <property type="entry name" value="FAD/NAD(P)-binding domain"/>
    <property type="match status" value="1"/>
</dbReference>
<dbReference type="InterPro" id="IPR041654">
    <property type="entry name" value="StyA_sbd"/>
</dbReference>
<dbReference type="Proteomes" id="UP000199690">
    <property type="component" value="Unassembled WGS sequence"/>
</dbReference>
<dbReference type="PRINTS" id="PR00420">
    <property type="entry name" value="RNGMNOXGNASE"/>
</dbReference>
<reference evidence="2" key="1">
    <citation type="submission" date="2016-10" db="EMBL/GenBank/DDBJ databases">
        <authorList>
            <person name="de Groot N.N."/>
        </authorList>
    </citation>
    <scope>NUCLEOTIDE SEQUENCE [LARGE SCALE GENOMIC DNA]</scope>
    <source>
        <strain evidence="2">ATCC 20501</strain>
    </source>
</reference>
<reference evidence="4 5" key="2">
    <citation type="submission" date="2016-10" db="EMBL/GenBank/DDBJ databases">
        <authorList>
            <person name="Varghese N."/>
            <person name="Submissions S."/>
        </authorList>
    </citation>
    <scope>NUCLEOTIDE SEQUENCE [LARGE SCALE GENOMIC DNA]</scope>
    <source>
        <strain evidence="5">ATCC 20501</strain>
        <strain evidence="3 4">CGMCC 4.3529</strain>
    </source>
</reference>
<dbReference type="RefSeq" id="WP_093346044.1">
    <property type="nucleotide sequence ID" value="NZ_FNVB01000002.1"/>
</dbReference>
<sequence length="409" mass="44561">MRKVLIVGAGQAGLQLALGLQAEQYEVTLVSGRTPEQIRGGRVMSTQAMFGTALAGERARGLNFWDAEAPPITGLRKVVEKAGEGRVLDWRGRFSRPAQSVDQRVKMARWLELFAERGGAVEYRDITASELDAMAQRHDLAVVATGAGELGRIFERDEQHSPFTAPQRALAVAYVRGAAPSPDEPDTGLLRASSMPGVGDIYVIPGCTFGGACDVLLYEGIPGGPMDCWSDRPGADEQWARMLELMREHLPWEHARFAGAELTDERATLTGGVTPVVRKPVAELPSGAVVLGMGDAVVANDPITGQGANVASRCAESYADSIVARGEQAFDRAWMQQSFDRFWEHARHVVTWTNTSLRPAQPHVQRIVAAAARHPEIRDRFADGFDDPADFQTWLLDPEGAEEYLRGFG</sequence>
<name>A0A1H5TMN3_9PSEU</name>
<accession>A0A1I1J9F1</accession>
<evidence type="ECO:0000313" key="3">
    <source>
        <dbReference type="EMBL" id="SFC45197.1"/>
    </source>
</evidence>
<dbReference type="Gene3D" id="3.50.50.60">
    <property type="entry name" value="FAD/NAD(P)-binding domain"/>
    <property type="match status" value="3"/>
</dbReference>
<feature type="domain" description="Styrene monooxygenase StyA putative substrate binding" evidence="1">
    <location>
        <begin position="146"/>
        <end position="256"/>
    </location>
</feature>